<proteinExistence type="predicted"/>
<keyword evidence="4" id="KW-1185">Reference proteome</keyword>
<evidence type="ECO:0000313" key="4">
    <source>
        <dbReference type="Proteomes" id="UP000233618"/>
    </source>
</evidence>
<protein>
    <recommendedName>
        <fullName evidence="2">Rhodanese domain-containing protein</fullName>
    </recommendedName>
</protein>
<dbReference type="PROSITE" id="PS50206">
    <property type="entry name" value="RHODANESE_3"/>
    <property type="match status" value="1"/>
</dbReference>
<sequence>MLKYLESPYGRFFFVLLKIRASFCENDIYIDMFLLIVSSVAIVFGIYWYFIHIPDYTGYISVDGGELKKYSKAEELFALTQSPVDDIWIVDTREEEYFLLGHIPTAVNYPFDEIENRYSEMPLGTKLIFYCDLTLKSQNVINFLEEKGHTQMLNWGKYKYWTYPEIAEEDIFV</sequence>
<keyword evidence="1" id="KW-0812">Transmembrane</keyword>
<dbReference type="PANTHER" id="PTHR43031">
    <property type="entry name" value="FAD-DEPENDENT OXIDOREDUCTASE"/>
    <property type="match status" value="1"/>
</dbReference>
<evidence type="ECO:0000259" key="2">
    <source>
        <dbReference type="PROSITE" id="PS50206"/>
    </source>
</evidence>
<feature type="transmembrane region" description="Helical" evidence="1">
    <location>
        <begin position="28"/>
        <end position="50"/>
    </location>
</feature>
<accession>A0A2N3IAI6</accession>
<dbReference type="PANTHER" id="PTHR43031:SF16">
    <property type="entry name" value="OXIDOREDUCTASE"/>
    <property type="match status" value="1"/>
</dbReference>
<keyword evidence="1" id="KW-1133">Transmembrane helix</keyword>
<feature type="domain" description="Rhodanese" evidence="2">
    <location>
        <begin position="83"/>
        <end position="164"/>
    </location>
</feature>
<dbReference type="InterPro" id="IPR036873">
    <property type="entry name" value="Rhodanese-like_dom_sf"/>
</dbReference>
<evidence type="ECO:0000313" key="3">
    <source>
        <dbReference type="EMBL" id="PKQ67341.1"/>
    </source>
</evidence>
<organism evidence="3 4">
    <name type="scientific">Labilibaculum manganireducens</name>
    <dbReference type="NCBI Taxonomy" id="1940525"/>
    <lineage>
        <taxon>Bacteria</taxon>
        <taxon>Pseudomonadati</taxon>
        <taxon>Bacteroidota</taxon>
        <taxon>Bacteroidia</taxon>
        <taxon>Marinilabiliales</taxon>
        <taxon>Marinifilaceae</taxon>
        <taxon>Labilibaculum</taxon>
    </lineage>
</organism>
<dbReference type="CDD" id="cd00158">
    <property type="entry name" value="RHOD"/>
    <property type="match status" value="1"/>
</dbReference>
<dbReference type="SMART" id="SM00450">
    <property type="entry name" value="RHOD"/>
    <property type="match status" value="1"/>
</dbReference>
<gene>
    <name evidence="3" type="ORF">BZG01_08105</name>
</gene>
<dbReference type="Gene3D" id="3.40.250.10">
    <property type="entry name" value="Rhodanese-like domain"/>
    <property type="match status" value="1"/>
</dbReference>
<dbReference type="Proteomes" id="UP000233618">
    <property type="component" value="Unassembled WGS sequence"/>
</dbReference>
<keyword evidence="1" id="KW-0472">Membrane</keyword>
<dbReference type="Pfam" id="PF00581">
    <property type="entry name" value="Rhodanese"/>
    <property type="match status" value="1"/>
</dbReference>
<dbReference type="InterPro" id="IPR050229">
    <property type="entry name" value="GlpE_sulfurtransferase"/>
</dbReference>
<comment type="caution">
    <text evidence="3">The sequence shown here is derived from an EMBL/GenBank/DDBJ whole genome shotgun (WGS) entry which is preliminary data.</text>
</comment>
<dbReference type="AlphaFoldDB" id="A0A2N3IAI6"/>
<name>A0A2N3IAI6_9BACT</name>
<dbReference type="SUPFAM" id="SSF52821">
    <property type="entry name" value="Rhodanese/Cell cycle control phosphatase"/>
    <property type="match status" value="1"/>
</dbReference>
<reference evidence="3 4" key="1">
    <citation type="journal article" date="2017" name="Front. Microbiol.">
        <title>Labilibaculum manganireducens gen. nov., sp. nov. and Labilibaculum filiforme sp. nov., Novel Bacteroidetes Isolated from Subsurface Sediments of the Baltic Sea.</title>
        <authorList>
            <person name="Vandieken V."/>
            <person name="Marshall I.P."/>
            <person name="Niemann H."/>
            <person name="Engelen B."/>
            <person name="Cypionka H."/>
        </authorList>
    </citation>
    <scope>NUCLEOTIDE SEQUENCE [LARGE SCALE GENOMIC DNA]</scope>
    <source>
        <strain evidence="3 4">59.10-2M</strain>
    </source>
</reference>
<dbReference type="InterPro" id="IPR001763">
    <property type="entry name" value="Rhodanese-like_dom"/>
</dbReference>
<evidence type="ECO:0000256" key="1">
    <source>
        <dbReference type="SAM" id="Phobius"/>
    </source>
</evidence>
<dbReference type="EMBL" id="MVDE01000009">
    <property type="protein sequence ID" value="PKQ67341.1"/>
    <property type="molecule type" value="Genomic_DNA"/>
</dbReference>